<evidence type="ECO:0000256" key="4">
    <source>
        <dbReference type="SAM" id="Coils"/>
    </source>
</evidence>
<feature type="compositionally biased region" description="Polar residues" evidence="5">
    <location>
        <begin position="102"/>
        <end position="122"/>
    </location>
</feature>
<keyword evidence="3" id="KW-0862">Zinc</keyword>
<evidence type="ECO:0000256" key="5">
    <source>
        <dbReference type="SAM" id="MobiDB-lite"/>
    </source>
</evidence>
<evidence type="ECO:0000256" key="1">
    <source>
        <dbReference type="ARBA" id="ARBA00022723"/>
    </source>
</evidence>
<dbReference type="RefSeq" id="XP_042575107.1">
    <property type="nucleotide sequence ID" value="XM_042719173.1"/>
</dbReference>
<name>A0A9Q9ZV48_CYPCA</name>
<dbReference type="InterPro" id="IPR051051">
    <property type="entry name" value="E3_ubiq-ligase_TRIM/RNF"/>
</dbReference>
<dbReference type="Proteomes" id="UP001155660">
    <property type="component" value="Chromosome B2"/>
</dbReference>
<dbReference type="OrthoDB" id="9903688at2759"/>
<evidence type="ECO:0000313" key="7">
    <source>
        <dbReference type="RefSeq" id="XP_042575107.1"/>
    </source>
</evidence>
<gene>
    <name evidence="7" type="primary">LOC109099149</name>
</gene>
<dbReference type="Pfam" id="PF25600">
    <property type="entry name" value="TRIM_CC"/>
    <property type="match status" value="1"/>
</dbReference>
<dbReference type="KEGG" id="ccar:109099149"/>
<dbReference type="PANTHER" id="PTHR25465">
    <property type="entry name" value="B-BOX DOMAIN CONTAINING"/>
    <property type="match status" value="1"/>
</dbReference>
<reference evidence="7" key="1">
    <citation type="submission" date="2025-08" db="UniProtKB">
        <authorList>
            <consortium name="RefSeq"/>
        </authorList>
    </citation>
    <scope>IDENTIFICATION</scope>
    <source>
        <tissue evidence="7">Muscle</tissue>
    </source>
</reference>
<organism evidence="7">
    <name type="scientific">Cyprinus carpio</name>
    <name type="common">Common carp</name>
    <dbReference type="NCBI Taxonomy" id="7962"/>
    <lineage>
        <taxon>Eukaryota</taxon>
        <taxon>Metazoa</taxon>
        <taxon>Chordata</taxon>
        <taxon>Craniata</taxon>
        <taxon>Vertebrata</taxon>
        <taxon>Euteleostomi</taxon>
        <taxon>Actinopterygii</taxon>
        <taxon>Neopterygii</taxon>
        <taxon>Teleostei</taxon>
        <taxon>Ostariophysi</taxon>
        <taxon>Cypriniformes</taxon>
        <taxon>Cyprinidae</taxon>
        <taxon>Cyprininae</taxon>
        <taxon>Cyprinus</taxon>
    </lineage>
</organism>
<dbReference type="InterPro" id="IPR058030">
    <property type="entry name" value="TRIM8/14/16/25/29/45/65_CC"/>
</dbReference>
<evidence type="ECO:0000259" key="6">
    <source>
        <dbReference type="PROSITE" id="PS50188"/>
    </source>
</evidence>
<dbReference type="GO" id="GO:0005737">
    <property type="term" value="C:cytoplasm"/>
    <property type="evidence" value="ECO:0007669"/>
    <property type="project" value="UniProtKB-ARBA"/>
</dbReference>
<feature type="region of interest" description="Disordered" evidence="5">
    <location>
        <begin position="99"/>
        <end position="122"/>
    </location>
</feature>
<evidence type="ECO:0000256" key="3">
    <source>
        <dbReference type="ARBA" id="ARBA00022833"/>
    </source>
</evidence>
<feature type="domain" description="B30.2/SPRY" evidence="6">
    <location>
        <begin position="141"/>
        <end position="246"/>
    </location>
</feature>
<sequence length="246" mass="28423">MNTSWTQLGDQFEPPKTRKDSTYFKMVSARRSAEAAVKDSERIFTELICSIERRRSEVTRLIRDQEKAEVSRAEEQLKQLEQEIEDLRRETELEHLSHTDNHLQSFQSLSVRPGSSDSPSITVSSRLSFDDVGKSVSHLREKLEHVCREEIEKISSKDFHQLTLDPNTVNKSLHLSEGNRVIKYTDTDQPYPNHPDRFDHWSQVLCRERVCGRCYWEVEWSGGVGISVSYKSISKKGRGNDCGFDS</sequence>
<keyword evidence="1" id="KW-0479">Metal-binding</keyword>
<dbReference type="GO" id="GO:0008270">
    <property type="term" value="F:zinc ion binding"/>
    <property type="evidence" value="ECO:0007669"/>
    <property type="project" value="UniProtKB-KW"/>
</dbReference>
<accession>A0A9Q9ZV48</accession>
<keyword evidence="2" id="KW-0863">Zinc-finger</keyword>
<proteinExistence type="predicted"/>
<protein>
    <submittedName>
        <fullName evidence="7">Tripartite motif-containing protein 16-like</fullName>
    </submittedName>
</protein>
<dbReference type="Pfam" id="PF13765">
    <property type="entry name" value="PRY"/>
    <property type="match status" value="1"/>
</dbReference>
<evidence type="ECO:0000256" key="2">
    <source>
        <dbReference type="ARBA" id="ARBA00022771"/>
    </source>
</evidence>
<dbReference type="SMART" id="SM00589">
    <property type="entry name" value="PRY"/>
    <property type="match status" value="1"/>
</dbReference>
<dbReference type="PANTHER" id="PTHR25465:SF5">
    <property type="entry name" value="E3 UBIQUITIN_ISG15 LIGASE TRIM25-RELATED"/>
    <property type="match status" value="1"/>
</dbReference>
<dbReference type="AlphaFoldDB" id="A0A9Q9ZV48"/>
<dbReference type="GeneID" id="109099149"/>
<dbReference type="InterPro" id="IPR001870">
    <property type="entry name" value="B30.2/SPRY"/>
</dbReference>
<dbReference type="PROSITE" id="PS50188">
    <property type="entry name" value="B302_SPRY"/>
    <property type="match status" value="1"/>
</dbReference>
<keyword evidence="4" id="KW-0175">Coiled coil</keyword>
<dbReference type="InterPro" id="IPR006574">
    <property type="entry name" value="PRY"/>
</dbReference>
<feature type="coiled-coil region" evidence="4">
    <location>
        <begin position="63"/>
        <end position="97"/>
    </location>
</feature>